<protein>
    <submittedName>
        <fullName evidence="3">Carboxypeptidase regulatory-like domain-containing protein</fullName>
    </submittedName>
    <submittedName>
        <fullName evidence="4">Transthyretin/hydroxyisourate hydrolase domain-containing protein</fullName>
    </submittedName>
</protein>
<accession>A0A0K0E990</accession>
<keyword evidence="1" id="KW-0732">Signal</keyword>
<dbReference type="Proteomes" id="UP000035681">
    <property type="component" value="Unplaced"/>
</dbReference>
<evidence type="ECO:0000313" key="2">
    <source>
        <dbReference type="Proteomes" id="UP000035681"/>
    </source>
</evidence>
<evidence type="ECO:0000256" key="1">
    <source>
        <dbReference type="SAM" id="SignalP"/>
    </source>
</evidence>
<dbReference type="WBParaSite" id="SSTP_0000607400.1">
    <property type="protein sequence ID" value="SSTP_0000607400.1"/>
    <property type="gene ID" value="SSTP_0000607400"/>
</dbReference>
<feature type="chain" id="PRO_5005327676" evidence="1">
    <location>
        <begin position="17"/>
        <end position="134"/>
    </location>
</feature>
<feature type="signal peptide" evidence="1">
    <location>
        <begin position="1"/>
        <end position="16"/>
    </location>
</feature>
<reference evidence="3" key="1">
    <citation type="submission" date="2015-08" db="UniProtKB">
        <authorList>
            <consortium name="WormBaseParasite"/>
        </authorList>
    </citation>
    <scope>IDENTIFICATION</scope>
</reference>
<organism evidence="3">
    <name type="scientific">Strongyloides stercoralis</name>
    <name type="common">Threadworm</name>
    <dbReference type="NCBI Taxonomy" id="6248"/>
    <lineage>
        <taxon>Eukaryota</taxon>
        <taxon>Metazoa</taxon>
        <taxon>Ecdysozoa</taxon>
        <taxon>Nematoda</taxon>
        <taxon>Chromadorea</taxon>
        <taxon>Rhabditida</taxon>
        <taxon>Tylenchina</taxon>
        <taxon>Panagrolaimomorpha</taxon>
        <taxon>Strongyloidoidea</taxon>
        <taxon>Strongyloididae</taxon>
        <taxon>Strongyloides</taxon>
    </lineage>
</organism>
<sequence>MIRLIILNCLVIMCFSYHLNNISPGGIFKGIIKCFKVPLNNTIVTIYERESFTFVSNKTNENGSFELDVDKNLNNFLDGYLEFYYNCPGYNEVEYLEVNLAELIRNPDSYLRDKIYYFGILDLAEVNNIKNTID</sequence>
<name>A0A0K0E990_STRER</name>
<dbReference type="WBParaSite" id="TCONS_00001041.p1">
    <property type="protein sequence ID" value="TCONS_00001041.p1"/>
    <property type="gene ID" value="XLOC_000983"/>
</dbReference>
<keyword evidence="2" id="KW-1185">Reference proteome</keyword>
<dbReference type="Pfam" id="PF01060">
    <property type="entry name" value="TTR-52"/>
    <property type="match status" value="1"/>
</dbReference>
<dbReference type="AlphaFoldDB" id="A0A0K0E990"/>
<dbReference type="InterPro" id="IPR001534">
    <property type="entry name" value="Transthyretin-like"/>
</dbReference>
<dbReference type="GO" id="GO:0009986">
    <property type="term" value="C:cell surface"/>
    <property type="evidence" value="ECO:0007669"/>
    <property type="project" value="InterPro"/>
</dbReference>
<evidence type="ECO:0000313" key="4">
    <source>
        <dbReference type="WBParaSite" id="TCONS_00001041.p1"/>
    </source>
</evidence>
<proteinExistence type="predicted"/>
<evidence type="ECO:0000313" key="3">
    <source>
        <dbReference type="WBParaSite" id="SSTP_0000607400.1"/>
    </source>
</evidence>